<gene>
    <name evidence="1" type="ORF">SDC9_126441</name>
</gene>
<evidence type="ECO:0000313" key="1">
    <source>
        <dbReference type="EMBL" id="MPM79408.1"/>
    </source>
</evidence>
<reference evidence="1" key="1">
    <citation type="submission" date="2019-08" db="EMBL/GenBank/DDBJ databases">
        <authorList>
            <person name="Kucharzyk K."/>
            <person name="Murdoch R.W."/>
            <person name="Higgins S."/>
            <person name="Loffler F."/>
        </authorList>
    </citation>
    <scope>NUCLEOTIDE SEQUENCE</scope>
</reference>
<proteinExistence type="predicted"/>
<dbReference type="Pfam" id="PF04229">
    <property type="entry name" value="GrpB"/>
    <property type="match status" value="1"/>
</dbReference>
<sequence length="97" mass="11521">MTSRYLFAKYTNEVWTHNLHVLPYNDGFYLRNEFLLRDYLREHPKLADEYGEVKERAAMENGSTMEAYTRAKTEFIQKVIDAARKEKGLPLQSVWES</sequence>
<dbReference type="SUPFAM" id="SSF81301">
    <property type="entry name" value="Nucleotidyltransferase"/>
    <property type="match status" value="1"/>
</dbReference>
<dbReference type="PANTHER" id="PTHR34822">
    <property type="entry name" value="GRPB DOMAIN PROTEIN (AFU_ORTHOLOGUE AFUA_1G01530)"/>
    <property type="match status" value="1"/>
</dbReference>
<dbReference type="InterPro" id="IPR007344">
    <property type="entry name" value="GrpB/CoaE"/>
</dbReference>
<protein>
    <submittedName>
        <fullName evidence="1">Uncharacterized protein</fullName>
    </submittedName>
</protein>
<name>A0A645CR83_9ZZZZ</name>
<accession>A0A645CR83</accession>
<dbReference type="EMBL" id="VSSQ01029322">
    <property type="protein sequence ID" value="MPM79408.1"/>
    <property type="molecule type" value="Genomic_DNA"/>
</dbReference>
<dbReference type="Gene3D" id="3.30.460.10">
    <property type="entry name" value="Beta Polymerase, domain 2"/>
    <property type="match status" value="1"/>
</dbReference>
<dbReference type="InterPro" id="IPR043519">
    <property type="entry name" value="NT_sf"/>
</dbReference>
<organism evidence="1">
    <name type="scientific">bioreactor metagenome</name>
    <dbReference type="NCBI Taxonomy" id="1076179"/>
    <lineage>
        <taxon>unclassified sequences</taxon>
        <taxon>metagenomes</taxon>
        <taxon>ecological metagenomes</taxon>
    </lineage>
</organism>
<comment type="caution">
    <text evidence="1">The sequence shown here is derived from an EMBL/GenBank/DDBJ whole genome shotgun (WGS) entry which is preliminary data.</text>
</comment>
<dbReference type="AlphaFoldDB" id="A0A645CR83"/>
<dbReference type="PANTHER" id="PTHR34822:SF1">
    <property type="entry name" value="GRPB FAMILY PROTEIN"/>
    <property type="match status" value="1"/>
</dbReference>